<organism evidence="1">
    <name type="scientific">gut metagenome</name>
    <dbReference type="NCBI Taxonomy" id="749906"/>
    <lineage>
        <taxon>unclassified sequences</taxon>
        <taxon>metagenomes</taxon>
        <taxon>organismal metagenomes</taxon>
    </lineage>
</organism>
<sequence>MELPRGKLHLVDLRSSPYMQRTDNHHVQKLHRPMHYGQ</sequence>
<dbReference type="AlphaFoldDB" id="J9GUK3"/>
<comment type="caution">
    <text evidence="1">The sequence shown here is derived from an EMBL/GenBank/DDBJ whole genome shotgun (WGS) entry which is preliminary data.</text>
</comment>
<name>J9GUK3_9ZZZZ</name>
<evidence type="ECO:0000313" key="1">
    <source>
        <dbReference type="EMBL" id="EJX06488.1"/>
    </source>
</evidence>
<gene>
    <name evidence="1" type="ORF">EVA_05404</name>
</gene>
<dbReference type="EMBL" id="AMCI01001142">
    <property type="protein sequence ID" value="EJX06488.1"/>
    <property type="molecule type" value="Genomic_DNA"/>
</dbReference>
<proteinExistence type="predicted"/>
<reference evidence="1" key="1">
    <citation type="journal article" date="2012" name="PLoS ONE">
        <title>Gene sets for utilization of primary and secondary nutrition supplies in the distal gut of endangered iberian lynx.</title>
        <authorList>
            <person name="Alcaide M."/>
            <person name="Messina E."/>
            <person name="Richter M."/>
            <person name="Bargiela R."/>
            <person name="Peplies J."/>
            <person name="Huws S.A."/>
            <person name="Newbold C.J."/>
            <person name="Golyshin P.N."/>
            <person name="Simon M.A."/>
            <person name="Lopez G."/>
            <person name="Yakimov M.M."/>
            <person name="Ferrer M."/>
        </authorList>
    </citation>
    <scope>NUCLEOTIDE SEQUENCE</scope>
</reference>
<accession>J9GUK3</accession>
<protein>
    <submittedName>
        <fullName evidence="1">Uncharacterized protein</fullName>
    </submittedName>
</protein>